<dbReference type="STRING" id="49390.A0A068VHL6"/>
<reference evidence="5" key="1">
    <citation type="journal article" date="2014" name="Science">
        <title>The coffee genome provides insight into the convergent evolution of caffeine biosynthesis.</title>
        <authorList>
            <person name="Denoeud F."/>
            <person name="Carretero-Paulet L."/>
            <person name="Dereeper A."/>
            <person name="Droc G."/>
            <person name="Guyot R."/>
            <person name="Pietrella M."/>
            <person name="Zheng C."/>
            <person name="Alberti A."/>
            <person name="Anthony F."/>
            <person name="Aprea G."/>
            <person name="Aury J.M."/>
            <person name="Bento P."/>
            <person name="Bernard M."/>
            <person name="Bocs S."/>
            <person name="Campa C."/>
            <person name="Cenci A."/>
            <person name="Combes M.C."/>
            <person name="Crouzillat D."/>
            <person name="Da Silva C."/>
            <person name="Daddiego L."/>
            <person name="De Bellis F."/>
            <person name="Dussert S."/>
            <person name="Garsmeur O."/>
            <person name="Gayraud T."/>
            <person name="Guignon V."/>
            <person name="Jahn K."/>
            <person name="Jamilloux V."/>
            <person name="Joet T."/>
            <person name="Labadie K."/>
            <person name="Lan T."/>
            <person name="Leclercq J."/>
            <person name="Lepelley M."/>
            <person name="Leroy T."/>
            <person name="Li L.T."/>
            <person name="Librado P."/>
            <person name="Lopez L."/>
            <person name="Munoz A."/>
            <person name="Noel B."/>
            <person name="Pallavicini A."/>
            <person name="Perrotta G."/>
            <person name="Poncet V."/>
            <person name="Pot D."/>
            <person name="Priyono X."/>
            <person name="Rigoreau M."/>
            <person name="Rouard M."/>
            <person name="Rozas J."/>
            <person name="Tranchant-Dubreuil C."/>
            <person name="VanBuren R."/>
            <person name="Zhang Q."/>
            <person name="Andrade A.C."/>
            <person name="Argout X."/>
            <person name="Bertrand B."/>
            <person name="de Kochko A."/>
            <person name="Graziosi G."/>
            <person name="Henry R.J."/>
            <person name="Jayarama X."/>
            <person name="Ming R."/>
            <person name="Nagai C."/>
            <person name="Rounsley S."/>
            <person name="Sankoff D."/>
            <person name="Giuliano G."/>
            <person name="Albert V.A."/>
            <person name="Wincker P."/>
            <person name="Lashermes P."/>
        </authorList>
    </citation>
    <scope>NUCLEOTIDE SEQUENCE [LARGE SCALE GENOMIC DNA]</scope>
    <source>
        <strain evidence="5">cv. DH200-94</strain>
    </source>
</reference>
<dbReference type="GO" id="GO:0005634">
    <property type="term" value="C:nucleus"/>
    <property type="evidence" value="ECO:0007669"/>
    <property type="project" value="TreeGrafter"/>
</dbReference>
<dbReference type="Proteomes" id="UP000295252">
    <property type="component" value="Unassembled WGS sequence"/>
</dbReference>
<dbReference type="AlphaFoldDB" id="A0A068VHL6"/>
<dbReference type="InterPro" id="IPR038248">
    <property type="entry name" value="Dicer_dimer_sf"/>
</dbReference>
<dbReference type="FunFam" id="3.30.160.380:FF:000001">
    <property type="entry name" value="Endoribonuclease dicer-like 1"/>
    <property type="match status" value="1"/>
</dbReference>
<keyword evidence="2" id="KW-0694">RNA-binding</keyword>
<dbReference type="OrthoDB" id="6513042at2759"/>
<sequence>MTSQFIVMLERGNITQTYDLFNLIRSELSMKDTTEKDTYIVEAAKASGAANSSVTFIQRYCDKLPRNKYVYFILSNLSRRKKSSYQCQLTLPPNAAFQTMTGALCRNTVLSKQLVCLESCKKLHQMGALTDHLLPISEKPSQSSSHPN</sequence>
<dbReference type="GO" id="GO:0030422">
    <property type="term" value="P:siRNA processing"/>
    <property type="evidence" value="ECO:0007669"/>
    <property type="project" value="TreeGrafter"/>
</dbReference>
<dbReference type="PhylomeDB" id="A0A068VHL6"/>
<evidence type="ECO:0000256" key="2">
    <source>
        <dbReference type="PROSITE-ProRule" id="PRU00657"/>
    </source>
</evidence>
<dbReference type="GO" id="GO:0003723">
    <property type="term" value="F:RNA binding"/>
    <property type="evidence" value="ECO:0007669"/>
    <property type="project" value="UniProtKB-UniRule"/>
</dbReference>
<dbReference type="Pfam" id="PF03368">
    <property type="entry name" value="Dicer_dimer"/>
    <property type="match status" value="1"/>
</dbReference>
<gene>
    <name evidence="4" type="ORF">GSCOC_T00007643001</name>
</gene>
<dbReference type="InterPro" id="IPR005034">
    <property type="entry name" value="Dicer_dimerisation"/>
</dbReference>
<dbReference type="GO" id="GO:0004525">
    <property type="term" value="F:ribonuclease III activity"/>
    <property type="evidence" value="ECO:0007669"/>
    <property type="project" value="TreeGrafter"/>
</dbReference>
<name>A0A068VHL6_COFCA</name>
<dbReference type="PANTHER" id="PTHR14950">
    <property type="entry name" value="DICER-RELATED"/>
    <property type="match status" value="1"/>
</dbReference>
<evidence type="ECO:0000313" key="4">
    <source>
        <dbReference type="EMBL" id="CDP20102.1"/>
    </source>
</evidence>
<evidence type="ECO:0000313" key="5">
    <source>
        <dbReference type="Proteomes" id="UP000295252"/>
    </source>
</evidence>
<evidence type="ECO:0000256" key="1">
    <source>
        <dbReference type="ARBA" id="ARBA00022801"/>
    </source>
</evidence>
<evidence type="ECO:0000259" key="3">
    <source>
        <dbReference type="PROSITE" id="PS51327"/>
    </source>
</evidence>
<dbReference type="PANTHER" id="PTHR14950:SF46">
    <property type="entry name" value="ENDORIBONUCLEASE DICER HOMOLOG 3"/>
    <property type="match status" value="1"/>
</dbReference>
<feature type="domain" description="Dicer dsRNA-binding fold" evidence="3">
    <location>
        <begin position="53"/>
        <end position="143"/>
    </location>
</feature>
<organism evidence="4 5">
    <name type="scientific">Coffea canephora</name>
    <name type="common">Robusta coffee</name>
    <dbReference type="NCBI Taxonomy" id="49390"/>
    <lineage>
        <taxon>Eukaryota</taxon>
        <taxon>Viridiplantae</taxon>
        <taxon>Streptophyta</taxon>
        <taxon>Embryophyta</taxon>
        <taxon>Tracheophyta</taxon>
        <taxon>Spermatophyta</taxon>
        <taxon>Magnoliopsida</taxon>
        <taxon>eudicotyledons</taxon>
        <taxon>Gunneridae</taxon>
        <taxon>Pentapetalae</taxon>
        <taxon>asterids</taxon>
        <taxon>lamiids</taxon>
        <taxon>Gentianales</taxon>
        <taxon>Rubiaceae</taxon>
        <taxon>Ixoroideae</taxon>
        <taxon>Gardenieae complex</taxon>
        <taxon>Bertiereae - Coffeeae clade</taxon>
        <taxon>Coffeeae</taxon>
        <taxon>Coffea</taxon>
    </lineage>
</organism>
<protein>
    <submittedName>
        <fullName evidence="4">DH200=94 genomic scaffold, scaffold_903</fullName>
    </submittedName>
</protein>
<keyword evidence="5" id="KW-1185">Reference proteome</keyword>
<keyword evidence="1" id="KW-0378">Hydrolase</keyword>
<dbReference type="Gene3D" id="3.30.160.380">
    <property type="entry name" value="Dicer dimerisation domain"/>
    <property type="match status" value="1"/>
</dbReference>
<dbReference type="EMBL" id="HG739987">
    <property type="protein sequence ID" value="CDP20102.1"/>
    <property type="molecule type" value="Genomic_DNA"/>
</dbReference>
<dbReference type="InParanoid" id="A0A068VHL6"/>
<proteinExistence type="predicted"/>
<dbReference type="Gramene" id="CDP20102">
    <property type="protein sequence ID" value="CDP20102"/>
    <property type="gene ID" value="GSCOC_T00007643001"/>
</dbReference>
<accession>A0A068VHL6</accession>
<dbReference type="PROSITE" id="PS51327">
    <property type="entry name" value="DICER_DSRBF"/>
    <property type="match status" value="1"/>
</dbReference>
<dbReference type="GO" id="GO:0005737">
    <property type="term" value="C:cytoplasm"/>
    <property type="evidence" value="ECO:0007669"/>
    <property type="project" value="TreeGrafter"/>
</dbReference>